<keyword evidence="2" id="KW-1185">Reference proteome</keyword>
<dbReference type="AlphaFoldDB" id="A0A6P1VYJ2"/>
<sequence length="59" mass="6597">MKTLATFLLISLLVGCVTIPFTIKPRDLSDHFQQLIRYVGVVNGHIFEGKLPESLQAIN</sequence>
<accession>A0A6P1VYJ2</accession>
<evidence type="ECO:0000313" key="2">
    <source>
        <dbReference type="Proteomes" id="UP000464577"/>
    </source>
</evidence>
<gene>
    <name evidence="1" type="ORF">GJR95_20075</name>
</gene>
<dbReference type="KEGG" id="senf:GJR95_20075"/>
<dbReference type="RefSeq" id="WP_162387572.1">
    <property type="nucleotide sequence ID" value="NZ_CP045997.1"/>
</dbReference>
<reference evidence="1 2" key="1">
    <citation type="submission" date="2019-11" db="EMBL/GenBank/DDBJ databases">
        <title>Spirosoma endbachense sp. nov., isolated from a natural salt meadow.</title>
        <authorList>
            <person name="Rojas J."/>
            <person name="Ambika Manirajan B."/>
            <person name="Ratering S."/>
            <person name="Suarez C."/>
            <person name="Geissler-Plaum R."/>
            <person name="Schnell S."/>
        </authorList>
    </citation>
    <scope>NUCLEOTIDE SEQUENCE [LARGE SCALE GENOMIC DNA]</scope>
    <source>
        <strain evidence="1 2">I-24</strain>
    </source>
</reference>
<protein>
    <submittedName>
        <fullName evidence="1">Uncharacterized protein</fullName>
    </submittedName>
</protein>
<dbReference type="Proteomes" id="UP000464577">
    <property type="component" value="Chromosome"/>
</dbReference>
<evidence type="ECO:0000313" key="1">
    <source>
        <dbReference type="EMBL" id="QHV97162.1"/>
    </source>
</evidence>
<organism evidence="1 2">
    <name type="scientific">Spirosoma endbachense</name>
    <dbReference type="NCBI Taxonomy" id="2666025"/>
    <lineage>
        <taxon>Bacteria</taxon>
        <taxon>Pseudomonadati</taxon>
        <taxon>Bacteroidota</taxon>
        <taxon>Cytophagia</taxon>
        <taxon>Cytophagales</taxon>
        <taxon>Cytophagaceae</taxon>
        <taxon>Spirosoma</taxon>
    </lineage>
</organism>
<dbReference type="EMBL" id="CP045997">
    <property type="protein sequence ID" value="QHV97162.1"/>
    <property type="molecule type" value="Genomic_DNA"/>
</dbReference>
<dbReference type="PROSITE" id="PS51257">
    <property type="entry name" value="PROKAR_LIPOPROTEIN"/>
    <property type="match status" value="1"/>
</dbReference>
<name>A0A6P1VYJ2_9BACT</name>
<proteinExistence type="predicted"/>